<reference evidence="1" key="1">
    <citation type="submission" date="2021-04" db="EMBL/GenBank/DDBJ databases">
        <title>First draft genome resource for Brassicaceae pathogens Fusarium oxysporum f. sp. raphani and Fusarium oxysporum f. sp. rapae.</title>
        <authorList>
            <person name="Asai S."/>
        </authorList>
    </citation>
    <scope>NUCLEOTIDE SEQUENCE</scope>
    <source>
        <strain evidence="1">Tf1208</strain>
    </source>
</reference>
<sequence length="135" mass="15169">MNRLHLPKAELAWSEEDSLDPPAENRDTPLWCWNTKLERSRLLRQIDQLAEMGMGGFHIYSRVGLDTPYIYAEFIDYVKALVGAAKAKGLLACLYDEDKWPSGAAGGLVVADNPEYKAVHLLYTKQQYGSSKLPP</sequence>
<name>A0A8J5TP10_FUSOX</name>
<organism evidence="1 2">
    <name type="scientific">Fusarium oxysporum f. sp. rapae</name>
    <dbReference type="NCBI Taxonomy" id="485398"/>
    <lineage>
        <taxon>Eukaryota</taxon>
        <taxon>Fungi</taxon>
        <taxon>Dikarya</taxon>
        <taxon>Ascomycota</taxon>
        <taxon>Pezizomycotina</taxon>
        <taxon>Sordariomycetes</taxon>
        <taxon>Hypocreomycetidae</taxon>
        <taxon>Hypocreales</taxon>
        <taxon>Nectriaceae</taxon>
        <taxon>Fusarium</taxon>
        <taxon>Fusarium oxysporum species complex</taxon>
    </lineage>
</organism>
<dbReference type="PANTHER" id="PTHR36848:SF2">
    <property type="entry name" value="SECRETED PROTEIN"/>
    <property type="match status" value="1"/>
</dbReference>
<accession>A0A8J5TP10</accession>
<dbReference type="EMBL" id="JAELUQ010000011">
    <property type="protein sequence ID" value="KAG7406400.1"/>
    <property type="molecule type" value="Genomic_DNA"/>
</dbReference>
<gene>
    <name evidence="1" type="ORF">Forpe1208_v014351</name>
</gene>
<comment type="caution">
    <text evidence="1">The sequence shown here is derived from an EMBL/GenBank/DDBJ whole genome shotgun (WGS) entry which is preliminary data.</text>
</comment>
<dbReference type="Proteomes" id="UP000694050">
    <property type="component" value="Unassembled WGS sequence"/>
</dbReference>
<dbReference type="AlphaFoldDB" id="A0A8J5TP10"/>
<evidence type="ECO:0000313" key="1">
    <source>
        <dbReference type="EMBL" id="KAG7406400.1"/>
    </source>
</evidence>
<dbReference type="InterPro" id="IPR053161">
    <property type="entry name" value="Ulvan_degrading_GH"/>
</dbReference>
<proteinExistence type="predicted"/>
<protein>
    <submittedName>
        <fullName evidence="1">Uncharacterized protein</fullName>
    </submittedName>
</protein>
<dbReference type="PANTHER" id="PTHR36848">
    <property type="entry name" value="DNA-BINDING PROTEIN (PUTATIVE SECRETED PROTEIN)-RELATED"/>
    <property type="match status" value="1"/>
</dbReference>
<evidence type="ECO:0000313" key="2">
    <source>
        <dbReference type="Proteomes" id="UP000694050"/>
    </source>
</evidence>